<name>A0A915DM12_9BILA</name>
<accession>A0A915DM12</accession>
<protein>
    <submittedName>
        <fullName evidence="5">Coiled-coil domain-containing protein</fullName>
    </submittedName>
</protein>
<dbReference type="InterPro" id="IPR039303">
    <property type="entry name" value="CCDC50"/>
</dbReference>
<evidence type="ECO:0000313" key="5">
    <source>
        <dbReference type="WBParaSite" id="jg21495"/>
    </source>
</evidence>
<feature type="region of interest" description="Disordered" evidence="2">
    <location>
        <begin position="43"/>
        <end position="64"/>
    </location>
</feature>
<feature type="domain" description="Coiled-coil" evidence="3">
    <location>
        <begin position="19"/>
        <end position="129"/>
    </location>
</feature>
<feature type="compositionally biased region" description="Polar residues" evidence="2">
    <location>
        <begin position="129"/>
        <end position="149"/>
    </location>
</feature>
<reference evidence="5" key="1">
    <citation type="submission" date="2022-11" db="UniProtKB">
        <authorList>
            <consortium name="WormBaseParasite"/>
        </authorList>
    </citation>
    <scope>IDENTIFICATION</scope>
</reference>
<organism evidence="4 5">
    <name type="scientific">Ditylenchus dipsaci</name>
    <dbReference type="NCBI Taxonomy" id="166011"/>
    <lineage>
        <taxon>Eukaryota</taxon>
        <taxon>Metazoa</taxon>
        <taxon>Ecdysozoa</taxon>
        <taxon>Nematoda</taxon>
        <taxon>Chromadorea</taxon>
        <taxon>Rhabditida</taxon>
        <taxon>Tylenchina</taxon>
        <taxon>Tylenchomorpha</taxon>
        <taxon>Sphaerularioidea</taxon>
        <taxon>Anguinidae</taxon>
        <taxon>Anguininae</taxon>
        <taxon>Ditylenchus</taxon>
    </lineage>
</organism>
<dbReference type="WBParaSite" id="jg21495">
    <property type="protein sequence ID" value="jg21495"/>
    <property type="gene ID" value="jg21495"/>
</dbReference>
<evidence type="ECO:0000256" key="2">
    <source>
        <dbReference type="SAM" id="MobiDB-lite"/>
    </source>
</evidence>
<feature type="compositionally biased region" description="Basic and acidic residues" evidence="2">
    <location>
        <begin position="51"/>
        <end position="64"/>
    </location>
</feature>
<feature type="region of interest" description="Disordered" evidence="2">
    <location>
        <begin position="352"/>
        <end position="371"/>
    </location>
</feature>
<keyword evidence="1" id="KW-0175">Coiled coil</keyword>
<evidence type="ECO:0000313" key="4">
    <source>
        <dbReference type="Proteomes" id="UP000887574"/>
    </source>
</evidence>
<feature type="region of interest" description="Disordered" evidence="2">
    <location>
        <begin position="98"/>
        <end position="117"/>
    </location>
</feature>
<dbReference type="AlphaFoldDB" id="A0A915DM12"/>
<dbReference type="PANTHER" id="PTHR22115">
    <property type="entry name" value="C3ORF6 PROTEIN-RELATED"/>
    <property type="match status" value="1"/>
</dbReference>
<sequence>MTERRDSAARKNSAEKISVAENVARLRECEDYNMALALQEKEYSTHFNQNRNERRTMSIDHKKSKEEQLAEQKLAAEQRLAEAAEIARKDEEFAKEIQQQLEEEERRRKSSQGQLDEELARRLQFEESNTNVFKQSTKSAGPTFISGSSDKNDDGRQDEQYAKQLQEEYFQRFNKKNPTDSWMRTHKMNLTHCKSNTNYSQSGNKDFLPTYTILKSAPSQDQPSTSRLFEKITTKFPAADNSPPREVAPPLPYLSSITQHPLVNAAKQKNSTTDGNLINFSGDIIKQKATHNSDIGNSNRMKVDANGVSMVSIECVPTSLPLTNSKTKKPVHIELHTNNPFLQDLIHLNTTDSNDNAQSTVNIPSPSKKTP</sequence>
<keyword evidence="4" id="KW-1185">Reference proteome</keyword>
<dbReference type="Proteomes" id="UP000887574">
    <property type="component" value="Unplaced"/>
</dbReference>
<dbReference type="Pfam" id="PF15295">
    <property type="entry name" value="CCDC50_N"/>
    <property type="match status" value="1"/>
</dbReference>
<proteinExistence type="predicted"/>
<dbReference type="PANTHER" id="PTHR22115:SF4">
    <property type="entry name" value="COILED-COIL DOMAIN-CONTAINING PROTEIN"/>
    <property type="match status" value="1"/>
</dbReference>
<evidence type="ECO:0000259" key="3">
    <source>
        <dbReference type="Pfam" id="PF15295"/>
    </source>
</evidence>
<feature type="region of interest" description="Disordered" evidence="2">
    <location>
        <begin position="129"/>
        <end position="157"/>
    </location>
</feature>
<dbReference type="InterPro" id="IPR029311">
    <property type="entry name" value="CCDC50_N"/>
</dbReference>
<evidence type="ECO:0000256" key="1">
    <source>
        <dbReference type="ARBA" id="ARBA00023054"/>
    </source>
</evidence>